<dbReference type="AlphaFoldDB" id="A0AAD5D5A0"/>
<comment type="caution">
    <text evidence="10">The sequence shown here is derived from an EMBL/GenBank/DDBJ whole genome shotgun (WGS) entry which is preliminary data.</text>
</comment>
<keyword evidence="4 8" id="KW-0732">Signal</keyword>
<protein>
    <recommendedName>
        <fullName evidence="9">GOLD domain-containing protein</fullName>
    </recommendedName>
</protein>
<evidence type="ECO:0000256" key="7">
    <source>
        <dbReference type="RuleBase" id="RU003827"/>
    </source>
</evidence>
<dbReference type="Pfam" id="PF01105">
    <property type="entry name" value="EMP24_GP25L"/>
    <property type="match status" value="1"/>
</dbReference>
<accession>A0AAD5D5A0</accession>
<comment type="similarity">
    <text evidence="2 7">Belongs to the EMP24/GP25L family.</text>
</comment>
<evidence type="ECO:0000256" key="5">
    <source>
        <dbReference type="ARBA" id="ARBA00022989"/>
    </source>
</evidence>
<keyword evidence="5" id="KW-1133">Transmembrane helix</keyword>
<dbReference type="InterPro" id="IPR015720">
    <property type="entry name" value="Emp24-like"/>
</dbReference>
<keyword evidence="6" id="KW-0472">Membrane</keyword>
<reference evidence="10" key="1">
    <citation type="submission" date="2022-06" db="EMBL/GenBank/DDBJ databases">
        <title>Uncovering the hologenomic basis of an extraordinary plant invasion.</title>
        <authorList>
            <person name="Bieker V.C."/>
            <person name="Martin M.D."/>
            <person name="Gilbert T."/>
            <person name="Hodgins K."/>
            <person name="Battlay P."/>
            <person name="Petersen B."/>
            <person name="Wilson J."/>
        </authorList>
    </citation>
    <scope>NUCLEOTIDE SEQUENCE</scope>
    <source>
        <strain evidence="10">AA19_3_7</strain>
        <tissue evidence="10">Leaf</tissue>
    </source>
</reference>
<evidence type="ECO:0000256" key="8">
    <source>
        <dbReference type="SAM" id="SignalP"/>
    </source>
</evidence>
<dbReference type="InterPro" id="IPR009038">
    <property type="entry name" value="GOLD_dom"/>
</dbReference>
<dbReference type="PANTHER" id="PTHR22811">
    <property type="entry name" value="TRANSMEMBRANE EMP24 DOMAIN-CONTAINING PROTEIN"/>
    <property type="match status" value="1"/>
</dbReference>
<proteinExistence type="inferred from homology"/>
<feature type="chain" id="PRO_5042128920" description="GOLD domain-containing protein" evidence="8">
    <location>
        <begin position="20"/>
        <end position="209"/>
    </location>
</feature>
<evidence type="ECO:0000256" key="4">
    <source>
        <dbReference type="ARBA" id="ARBA00022729"/>
    </source>
</evidence>
<keyword evidence="3 7" id="KW-0812">Transmembrane</keyword>
<evidence type="ECO:0000256" key="3">
    <source>
        <dbReference type="ARBA" id="ARBA00022692"/>
    </source>
</evidence>
<feature type="non-terminal residue" evidence="10">
    <location>
        <position position="1"/>
    </location>
</feature>
<evidence type="ECO:0000313" key="11">
    <source>
        <dbReference type="Proteomes" id="UP001206925"/>
    </source>
</evidence>
<name>A0AAD5D5A0_AMBAR</name>
<evidence type="ECO:0000256" key="1">
    <source>
        <dbReference type="ARBA" id="ARBA00004479"/>
    </source>
</evidence>
<keyword evidence="11" id="KW-1185">Reference proteome</keyword>
<comment type="subcellular location">
    <subcellularLocation>
        <location evidence="1 7">Membrane</location>
        <topology evidence="1 7">Single-pass type I membrane protein</topology>
    </subcellularLocation>
</comment>
<evidence type="ECO:0000313" key="10">
    <source>
        <dbReference type="EMBL" id="KAI7753527.1"/>
    </source>
</evidence>
<evidence type="ECO:0000256" key="6">
    <source>
        <dbReference type="ARBA" id="ARBA00023136"/>
    </source>
</evidence>
<feature type="domain" description="GOLD" evidence="9">
    <location>
        <begin position="29"/>
        <end position="144"/>
    </location>
</feature>
<evidence type="ECO:0000259" key="9">
    <source>
        <dbReference type="PROSITE" id="PS50866"/>
    </source>
</evidence>
<dbReference type="SMART" id="SM01190">
    <property type="entry name" value="EMP24_GP25L"/>
    <property type="match status" value="1"/>
</dbReference>
<organism evidence="10 11">
    <name type="scientific">Ambrosia artemisiifolia</name>
    <name type="common">Common ragweed</name>
    <dbReference type="NCBI Taxonomy" id="4212"/>
    <lineage>
        <taxon>Eukaryota</taxon>
        <taxon>Viridiplantae</taxon>
        <taxon>Streptophyta</taxon>
        <taxon>Embryophyta</taxon>
        <taxon>Tracheophyta</taxon>
        <taxon>Spermatophyta</taxon>
        <taxon>Magnoliopsida</taxon>
        <taxon>eudicotyledons</taxon>
        <taxon>Gunneridae</taxon>
        <taxon>Pentapetalae</taxon>
        <taxon>asterids</taxon>
        <taxon>campanulids</taxon>
        <taxon>Asterales</taxon>
        <taxon>Asteraceae</taxon>
        <taxon>Asteroideae</taxon>
        <taxon>Heliantheae alliance</taxon>
        <taxon>Heliantheae</taxon>
        <taxon>Ambrosia</taxon>
    </lineage>
</organism>
<feature type="signal peptide" evidence="8">
    <location>
        <begin position="1"/>
        <end position="19"/>
    </location>
</feature>
<dbReference type="GO" id="GO:0016020">
    <property type="term" value="C:membrane"/>
    <property type="evidence" value="ECO:0007669"/>
    <property type="project" value="UniProtKB-SubCell"/>
</dbReference>
<gene>
    <name evidence="10" type="ORF">M8C21_032270</name>
</gene>
<dbReference type="EMBL" id="JAMZMK010005404">
    <property type="protein sequence ID" value="KAI7753527.1"/>
    <property type="molecule type" value="Genomic_DNA"/>
</dbReference>
<evidence type="ECO:0000256" key="2">
    <source>
        <dbReference type="ARBA" id="ARBA00007104"/>
    </source>
</evidence>
<dbReference type="Proteomes" id="UP001206925">
    <property type="component" value="Unassembled WGS sequence"/>
</dbReference>
<sequence>VGLLVFIAILPFLSIVAKSIRFNVESGVTKCIADDIRIKSLTVGEYSVVNPNEGQPLPEHHRIYVGVFSENERRFHDARGVESGQFGFEATEDGKHLACFATVNHEPAVNTSIDFNWRSGVATKAWTRVVKKGSVDAMELELKKMEDTIHWIHEEMLYLRQRLATSIQGARGPKARHENNLHNGLVKFGFAVSLFGGGRLTTMALEVVF</sequence>
<dbReference type="PROSITE" id="PS50866">
    <property type="entry name" value="GOLD"/>
    <property type="match status" value="1"/>
</dbReference>